<proteinExistence type="predicted"/>
<protein>
    <submittedName>
        <fullName evidence="1">Uncharacterized protein</fullName>
    </submittedName>
</protein>
<sequence>MIIKIVASQFEVAGSGKALDDIVLDHQEGLIHPTITKNLKSKMGTFFGLVFFKVNL</sequence>
<dbReference type="Proteomes" id="UP000823405">
    <property type="component" value="Unassembled WGS sequence"/>
</dbReference>
<evidence type="ECO:0000313" key="1">
    <source>
        <dbReference type="EMBL" id="KAG0310626.1"/>
    </source>
</evidence>
<evidence type="ECO:0000313" key="2">
    <source>
        <dbReference type="Proteomes" id="UP000823405"/>
    </source>
</evidence>
<reference evidence="1" key="1">
    <citation type="journal article" date="2020" name="Fungal Divers.">
        <title>Resolving the Mortierellaceae phylogeny through synthesis of multi-gene phylogenetics and phylogenomics.</title>
        <authorList>
            <person name="Vandepol N."/>
            <person name="Liber J."/>
            <person name="Desiro A."/>
            <person name="Na H."/>
            <person name="Kennedy M."/>
            <person name="Barry K."/>
            <person name="Grigoriev I.V."/>
            <person name="Miller A.N."/>
            <person name="O'Donnell K."/>
            <person name="Stajich J.E."/>
            <person name="Bonito G."/>
        </authorList>
    </citation>
    <scope>NUCLEOTIDE SEQUENCE</scope>
    <source>
        <strain evidence="1">NVP60</strain>
    </source>
</reference>
<name>A0A9P6R3T9_9FUNG</name>
<dbReference type="AlphaFoldDB" id="A0A9P6R3T9"/>
<comment type="caution">
    <text evidence="1">The sequence shown here is derived from an EMBL/GenBank/DDBJ whole genome shotgun (WGS) entry which is preliminary data.</text>
</comment>
<keyword evidence="2" id="KW-1185">Reference proteome</keyword>
<accession>A0A9P6R3T9</accession>
<organism evidence="1 2">
    <name type="scientific">Linnemannia gamsii</name>
    <dbReference type="NCBI Taxonomy" id="64522"/>
    <lineage>
        <taxon>Eukaryota</taxon>
        <taxon>Fungi</taxon>
        <taxon>Fungi incertae sedis</taxon>
        <taxon>Mucoromycota</taxon>
        <taxon>Mortierellomycotina</taxon>
        <taxon>Mortierellomycetes</taxon>
        <taxon>Mortierellales</taxon>
        <taxon>Mortierellaceae</taxon>
        <taxon>Linnemannia</taxon>
    </lineage>
</organism>
<feature type="non-terminal residue" evidence="1">
    <location>
        <position position="56"/>
    </location>
</feature>
<gene>
    <name evidence="1" type="ORF">BGZ97_012442</name>
</gene>
<dbReference type="EMBL" id="JAAAIN010000813">
    <property type="protein sequence ID" value="KAG0310626.1"/>
    <property type="molecule type" value="Genomic_DNA"/>
</dbReference>